<evidence type="ECO:0000313" key="2">
    <source>
        <dbReference type="EMBL" id="ELZ41772.1"/>
    </source>
</evidence>
<proteinExistence type="predicted"/>
<keyword evidence="3" id="KW-1185">Reference proteome</keyword>
<gene>
    <name evidence="2" type="ORF">C471_05316</name>
</gene>
<accession>M0E4A9</accession>
<evidence type="ECO:0000256" key="1">
    <source>
        <dbReference type="SAM" id="MobiDB-lite"/>
    </source>
</evidence>
<reference evidence="2 3" key="1">
    <citation type="journal article" date="2014" name="PLoS Genet.">
        <title>Phylogenetically driven sequencing of extremely halophilic archaea reveals strategies for static and dynamic osmo-response.</title>
        <authorList>
            <person name="Becker E.A."/>
            <person name="Seitzer P.M."/>
            <person name="Tritt A."/>
            <person name="Larsen D."/>
            <person name="Krusor M."/>
            <person name="Yao A.I."/>
            <person name="Wu D."/>
            <person name="Madern D."/>
            <person name="Eisen J.A."/>
            <person name="Darling A.E."/>
            <person name="Facciotti M.T."/>
        </authorList>
    </citation>
    <scope>NUCLEOTIDE SEQUENCE [LARGE SCALE GENOMIC DNA]</scope>
    <source>
        <strain evidence="2 3">DSM 1137</strain>
    </source>
</reference>
<name>M0E4A9_9EURY</name>
<feature type="region of interest" description="Disordered" evidence="1">
    <location>
        <begin position="1"/>
        <end position="74"/>
    </location>
</feature>
<dbReference type="Proteomes" id="UP000011514">
    <property type="component" value="Unassembled WGS sequence"/>
</dbReference>
<sequence>MGDAVAYAHYYPPHNPDVTDPPHNPDVTDPPHNPDVTAPEGERRPLVVTVHGGPTSRSEVERQLSAPTRTLAAA</sequence>
<dbReference type="EMBL" id="AOJE01000015">
    <property type="protein sequence ID" value="ELZ41772.1"/>
    <property type="molecule type" value="Genomic_DNA"/>
</dbReference>
<dbReference type="PATRIC" id="fig|1227484.4.peg.1091"/>
<evidence type="ECO:0000313" key="3">
    <source>
        <dbReference type="Proteomes" id="UP000011514"/>
    </source>
</evidence>
<dbReference type="AlphaFoldDB" id="M0E4A9"/>
<organism evidence="2 3">
    <name type="scientific">Halorubrum saccharovorum DSM 1137</name>
    <dbReference type="NCBI Taxonomy" id="1227484"/>
    <lineage>
        <taxon>Archaea</taxon>
        <taxon>Methanobacteriati</taxon>
        <taxon>Methanobacteriota</taxon>
        <taxon>Stenosarchaea group</taxon>
        <taxon>Halobacteria</taxon>
        <taxon>Halobacteriales</taxon>
        <taxon>Haloferacaceae</taxon>
        <taxon>Halorubrum</taxon>
    </lineage>
</organism>
<comment type="caution">
    <text evidence="2">The sequence shown here is derived from an EMBL/GenBank/DDBJ whole genome shotgun (WGS) entry which is preliminary data.</text>
</comment>
<protein>
    <submittedName>
        <fullName evidence="2">Uncharacterized protein</fullName>
    </submittedName>
</protein>